<dbReference type="EMBL" id="JAWQEG010000739">
    <property type="protein sequence ID" value="KAK3886028.1"/>
    <property type="molecule type" value="Genomic_DNA"/>
</dbReference>
<comment type="caution">
    <text evidence="3">The sequence shown here is derived from an EMBL/GenBank/DDBJ whole genome shotgun (WGS) entry which is preliminary data.</text>
</comment>
<feature type="compositionally biased region" description="Pro residues" evidence="2">
    <location>
        <begin position="86"/>
        <end position="96"/>
    </location>
</feature>
<proteinExistence type="predicted"/>
<evidence type="ECO:0008006" key="5">
    <source>
        <dbReference type="Google" id="ProtNLM"/>
    </source>
</evidence>
<gene>
    <name evidence="3" type="ORF">Pcinc_009804</name>
</gene>
<feature type="region of interest" description="Disordered" evidence="2">
    <location>
        <begin position="72"/>
        <end position="99"/>
    </location>
</feature>
<reference evidence="3" key="1">
    <citation type="submission" date="2023-10" db="EMBL/GenBank/DDBJ databases">
        <title>Genome assemblies of two species of porcelain crab, Petrolisthes cinctipes and Petrolisthes manimaculis (Anomura: Porcellanidae).</title>
        <authorList>
            <person name="Angst P."/>
        </authorList>
    </citation>
    <scope>NUCLEOTIDE SEQUENCE</scope>
    <source>
        <strain evidence="3">PB745_01</strain>
        <tissue evidence="3">Gill</tissue>
    </source>
</reference>
<feature type="region of interest" description="Disordered" evidence="2">
    <location>
        <begin position="208"/>
        <end position="243"/>
    </location>
</feature>
<protein>
    <recommendedName>
        <fullName evidence="5">SGNH hydrolase-type esterase domain-containing protein</fullName>
    </recommendedName>
</protein>
<dbReference type="Gene3D" id="3.40.50.12690">
    <property type="match status" value="1"/>
</dbReference>
<dbReference type="SUPFAM" id="SSF52266">
    <property type="entry name" value="SGNH hydrolase"/>
    <property type="match status" value="1"/>
</dbReference>
<dbReference type="Proteomes" id="UP001286313">
    <property type="component" value="Unassembled WGS sequence"/>
</dbReference>
<keyword evidence="4" id="KW-1185">Reference proteome</keyword>
<organism evidence="3 4">
    <name type="scientific">Petrolisthes cinctipes</name>
    <name type="common">Flat porcelain crab</name>
    <dbReference type="NCBI Taxonomy" id="88211"/>
    <lineage>
        <taxon>Eukaryota</taxon>
        <taxon>Metazoa</taxon>
        <taxon>Ecdysozoa</taxon>
        <taxon>Arthropoda</taxon>
        <taxon>Crustacea</taxon>
        <taxon>Multicrustacea</taxon>
        <taxon>Malacostraca</taxon>
        <taxon>Eumalacostraca</taxon>
        <taxon>Eucarida</taxon>
        <taxon>Decapoda</taxon>
        <taxon>Pleocyemata</taxon>
        <taxon>Anomura</taxon>
        <taxon>Galatheoidea</taxon>
        <taxon>Porcellanidae</taxon>
        <taxon>Petrolisthes</taxon>
    </lineage>
</organism>
<keyword evidence="1" id="KW-0175">Coiled coil</keyword>
<sequence>MAPQLTCSTCSGTFGPTIFANRDVLVCRFCNLREDNLTDLKAAQRKIEALSEKLETLQEFVTLNVGMTSTPTAPVDTAPVQTASTPLPPPAPPTTPSPREEFRVVRNNIRPTRNIIPITTCQNRFKILAQDDDEDDTEARLVGDSMVRGQLTEFCGRAPKSRKRFCIPGGGLDDVIDSVDEVTSLAPDNTTYVIHVGTNDVFKRAPQQVPTDDCEVQGKDEQHHPFWNHPPQTSRHPFLQHRY</sequence>
<evidence type="ECO:0000256" key="1">
    <source>
        <dbReference type="SAM" id="Coils"/>
    </source>
</evidence>
<evidence type="ECO:0000256" key="2">
    <source>
        <dbReference type="SAM" id="MobiDB-lite"/>
    </source>
</evidence>
<name>A0AAE1KW02_PETCI</name>
<feature type="coiled-coil region" evidence="1">
    <location>
        <begin position="33"/>
        <end position="60"/>
    </location>
</feature>
<evidence type="ECO:0000313" key="3">
    <source>
        <dbReference type="EMBL" id="KAK3886028.1"/>
    </source>
</evidence>
<dbReference type="AlphaFoldDB" id="A0AAE1KW02"/>
<accession>A0AAE1KW02</accession>
<evidence type="ECO:0000313" key="4">
    <source>
        <dbReference type="Proteomes" id="UP001286313"/>
    </source>
</evidence>